<dbReference type="PANTHER" id="PTHR30469:SF12">
    <property type="entry name" value="MULTIDRUG RESISTANCE PROTEIN MDTA"/>
    <property type="match status" value="1"/>
</dbReference>
<comment type="similarity">
    <text evidence="1">Belongs to the membrane fusion protein (MFP) (TC 8.A.1) family.</text>
</comment>
<organism evidence="5 6">
    <name type="scientific">Thalassotalea euphylliae</name>
    <dbReference type="NCBI Taxonomy" id="1655234"/>
    <lineage>
        <taxon>Bacteria</taxon>
        <taxon>Pseudomonadati</taxon>
        <taxon>Pseudomonadota</taxon>
        <taxon>Gammaproteobacteria</taxon>
        <taxon>Alteromonadales</taxon>
        <taxon>Colwelliaceae</taxon>
        <taxon>Thalassotalea</taxon>
    </lineage>
</organism>
<dbReference type="Gene3D" id="2.40.50.100">
    <property type="match status" value="1"/>
</dbReference>
<evidence type="ECO:0000256" key="2">
    <source>
        <dbReference type="SAM" id="Coils"/>
    </source>
</evidence>
<feature type="coiled-coil region" evidence="2">
    <location>
        <begin position="114"/>
        <end position="190"/>
    </location>
</feature>
<feature type="domain" description="Multidrug resistance protein MdtA-like barrel-sandwich hybrid" evidence="4">
    <location>
        <begin position="74"/>
        <end position="216"/>
    </location>
</feature>
<evidence type="ECO:0000256" key="1">
    <source>
        <dbReference type="ARBA" id="ARBA00009477"/>
    </source>
</evidence>
<dbReference type="Pfam" id="PF25917">
    <property type="entry name" value="BSH_RND"/>
    <property type="match status" value="1"/>
</dbReference>
<evidence type="ECO:0000313" key="6">
    <source>
        <dbReference type="Proteomes" id="UP000256478"/>
    </source>
</evidence>
<evidence type="ECO:0000259" key="4">
    <source>
        <dbReference type="Pfam" id="PF25917"/>
    </source>
</evidence>
<accession>A0A3E0TV10</accession>
<dbReference type="SUPFAM" id="SSF111369">
    <property type="entry name" value="HlyD-like secretion proteins"/>
    <property type="match status" value="1"/>
</dbReference>
<dbReference type="RefSeq" id="WP_116009257.1">
    <property type="nucleotide sequence ID" value="NZ_QUOU01000001.1"/>
</dbReference>
<gene>
    <name evidence="5" type="ORF">DXX93_17630</name>
</gene>
<dbReference type="PANTHER" id="PTHR30469">
    <property type="entry name" value="MULTIDRUG RESISTANCE PROTEIN MDTA"/>
    <property type="match status" value="1"/>
</dbReference>
<dbReference type="InterPro" id="IPR058625">
    <property type="entry name" value="MdtA-like_BSH"/>
</dbReference>
<dbReference type="AlphaFoldDB" id="A0A3E0TV10"/>
<protein>
    <submittedName>
        <fullName evidence="5">Efflux RND transporter periplasmic adaptor subunit</fullName>
    </submittedName>
</protein>
<sequence length="400" mass="43524">MKKFPISVLVAFIGAASIFAAVSFNQVQSTGGPNRQPPKAQVKVPEVAVVRAQLQQVQASIKGYGEVQAHYRLNLTAQVSGKVNHLADHFATGQLFNEGDVLVTLDQQPYLQALADAKLTLANAELALIQEQRNSNQALAEWQRSGLAESESASDLVLRKPQLKAMQAQVESARRAVNKAKYDLAQTEIRAPFNGVIVSRDVQPGSYLQMGAQVASIYSTDLAEVRVLLSEQQWQNLPTREQGLGLAAELSSPNSAQRWPAKVTRAEAHLDSDSRQRAIIVSVSKPLAQATPLHDGTFVDVEIQGKALDQVWQLPASALTQQGNIWYVDGNQELQHFVPQIQFSQGNAIYIAPFAENTELNIVAKPLSSYLPGMKMSAKVNTQVSVQAKTQVKTSAEVAL</sequence>
<dbReference type="GO" id="GO:0015562">
    <property type="term" value="F:efflux transmembrane transporter activity"/>
    <property type="evidence" value="ECO:0007669"/>
    <property type="project" value="TreeGrafter"/>
</dbReference>
<dbReference type="NCBIfam" id="TIGR01730">
    <property type="entry name" value="RND_mfp"/>
    <property type="match status" value="1"/>
</dbReference>
<comment type="caution">
    <text evidence="5">The sequence shown here is derived from an EMBL/GenBank/DDBJ whole genome shotgun (WGS) entry which is preliminary data.</text>
</comment>
<feature type="signal peptide" evidence="3">
    <location>
        <begin position="1"/>
        <end position="20"/>
    </location>
</feature>
<dbReference type="Gene3D" id="1.10.287.470">
    <property type="entry name" value="Helix hairpin bin"/>
    <property type="match status" value="1"/>
</dbReference>
<dbReference type="Proteomes" id="UP000256478">
    <property type="component" value="Unassembled WGS sequence"/>
</dbReference>
<reference evidence="5 6" key="1">
    <citation type="submission" date="2018-08" db="EMBL/GenBank/DDBJ databases">
        <title>Thalassotalea euphylliae genome.</title>
        <authorList>
            <person name="Summers S."/>
            <person name="Rice S.A."/>
            <person name="Freckelton M.L."/>
            <person name="Nedved B.T."/>
            <person name="Hadfield M.G."/>
        </authorList>
    </citation>
    <scope>NUCLEOTIDE SEQUENCE [LARGE SCALE GENOMIC DNA]</scope>
    <source>
        <strain evidence="5 6">H1</strain>
    </source>
</reference>
<evidence type="ECO:0000313" key="5">
    <source>
        <dbReference type="EMBL" id="REL28207.1"/>
    </source>
</evidence>
<dbReference type="Gene3D" id="2.40.30.170">
    <property type="match status" value="1"/>
</dbReference>
<evidence type="ECO:0000256" key="3">
    <source>
        <dbReference type="SAM" id="SignalP"/>
    </source>
</evidence>
<dbReference type="EMBL" id="QUOU01000001">
    <property type="protein sequence ID" value="REL28207.1"/>
    <property type="molecule type" value="Genomic_DNA"/>
</dbReference>
<dbReference type="InterPro" id="IPR006143">
    <property type="entry name" value="RND_pump_MFP"/>
</dbReference>
<dbReference type="OrthoDB" id="9781888at2"/>
<name>A0A3E0TV10_9GAMM</name>
<dbReference type="GO" id="GO:1990281">
    <property type="term" value="C:efflux pump complex"/>
    <property type="evidence" value="ECO:0007669"/>
    <property type="project" value="TreeGrafter"/>
</dbReference>
<keyword evidence="3" id="KW-0732">Signal</keyword>
<keyword evidence="2" id="KW-0175">Coiled coil</keyword>
<proteinExistence type="inferred from homology"/>
<feature type="chain" id="PRO_5017599795" evidence="3">
    <location>
        <begin position="21"/>
        <end position="400"/>
    </location>
</feature>